<sequence>MSGKQSDSQDSASDSEVDGRQSRASSMSVASNPKPLSTGFMPLLGKLAKRAAVHSQTLRDLQNLQGTKKLRALSGDPSATYEVGAGKTRRRKLKARKHKKKTLRRKLH</sequence>
<proteinExistence type="predicted"/>
<feature type="region of interest" description="Disordered" evidence="1">
    <location>
        <begin position="64"/>
        <end position="108"/>
    </location>
</feature>
<evidence type="ECO:0000313" key="2">
    <source>
        <dbReference type="EMBL" id="QHU06576.1"/>
    </source>
</evidence>
<accession>A0A6C0JP43</accession>
<dbReference type="EMBL" id="MN740657">
    <property type="protein sequence ID" value="QHU06576.1"/>
    <property type="molecule type" value="Genomic_DNA"/>
</dbReference>
<feature type="compositionally biased region" description="Low complexity" evidence="1">
    <location>
        <begin position="1"/>
        <end position="14"/>
    </location>
</feature>
<protein>
    <submittedName>
        <fullName evidence="2">Uncharacterized protein</fullName>
    </submittedName>
</protein>
<feature type="region of interest" description="Disordered" evidence="1">
    <location>
        <begin position="1"/>
        <end position="39"/>
    </location>
</feature>
<organism evidence="2">
    <name type="scientific">viral metagenome</name>
    <dbReference type="NCBI Taxonomy" id="1070528"/>
    <lineage>
        <taxon>unclassified sequences</taxon>
        <taxon>metagenomes</taxon>
        <taxon>organismal metagenomes</taxon>
    </lineage>
</organism>
<evidence type="ECO:0000256" key="1">
    <source>
        <dbReference type="SAM" id="MobiDB-lite"/>
    </source>
</evidence>
<dbReference type="AlphaFoldDB" id="A0A6C0JP43"/>
<name>A0A6C0JP43_9ZZZZ</name>
<reference evidence="2" key="1">
    <citation type="journal article" date="2020" name="Nature">
        <title>Giant virus diversity and host interactions through global metagenomics.</title>
        <authorList>
            <person name="Schulz F."/>
            <person name="Roux S."/>
            <person name="Paez-Espino D."/>
            <person name="Jungbluth S."/>
            <person name="Walsh D.A."/>
            <person name="Denef V.J."/>
            <person name="McMahon K.D."/>
            <person name="Konstantinidis K.T."/>
            <person name="Eloe-Fadrosh E.A."/>
            <person name="Kyrpides N.C."/>
            <person name="Woyke T."/>
        </authorList>
    </citation>
    <scope>NUCLEOTIDE SEQUENCE</scope>
    <source>
        <strain evidence="2">GVMAG-S-1035315-10</strain>
    </source>
</reference>
<feature type="compositionally biased region" description="Basic residues" evidence="1">
    <location>
        <begin position="87"/>
        <end position="108"/>
    </location>
</feature>
<feature type="compositionally biased region" description="Polar residues" evidence="1">
    <location>
        <begin position="22"/>
        <end position="35"/>
    </location>
</feature>